<evidence type="ECO:0000256" key="1">
    <source>
        <dbReference type="SAM" id="MobiDB-lite"/>
    </source>
</evidence>
<keyword evidence="3" id="KW-1185">Reference proteome</keyword>
<organism evidence="2 3">
    <name type="scientific">Rubus argutus</name>
    <name type="common">Southern blackberry</name>
    <dbReference type="NCBI Taxonomy" id="59490"/>
    <lineage>
        <taxon>Eukaryota</taxon>
        <taxon>Viridiplantae</taxon>
        <taxon>Streptophyta</taxon>
        <taxon>Embryophyta</taxon>
        <taxon>Tracheophyta</taxon>
        <taxon>Spermatophyta</taxon>
        <taxon>Magnoliopsida</taxon>
        <taxon>eudicotyledons</taxon>
        <taxon>Gunneridae</taxon>
        <taxon>Pentapetalae</taxon>
        <taxon>rosids</taxon>
        <taxon>fabids</taxon>
        <taxon>Rosales</taxon>
        <taxon>Rosaceae</taxon>
        <taxon>Rosoideae</taxon>
        <taxon>Rosoideae incertae sedis</taxon>
        <taxon>Rubus</taxon>
    </lineage>
</organism>
<protein>
    <submittedName>
        <fullName evidence="2">Uncharacterized protein</fullName>
    </submittedName>
</protein>
<gene>
    <name evidence="2" type="ORF">M0R45_013002</name>
</gene>
<reference evidence="2 3" key="1">
    <citation type="journal article" date="2023" name="G3 (Bethesda)">
        <title>A chromosome-length genome assembly and annotation of blackberry (Rubus argutus, cv. 'Hillquist').</title>
        <authorList>
            <person name="Bruna T."/>
            <person name="Aryal R."/>
            <person name="Dudchenko O."/>
            <person name="Sargent D.J."/>
            <person name="Mead D."/>
            <person name="Buti M."/>
            <person name="Cavallini A."/>
            <person name="Hytonen T."/>
            <person name="Andres J."/>
            <person name="Pham M."/>
            <person name="Weisz D."/>
            <person name="Mascagni F."/>
            <person name="Usai G."/>
            <person name="Natali L."/>
            <person name="Bassil N."/>
            <person name="Fernandez G.E."/>
            <person name="Lomsadze A."/>
            <person name="Armour M."/>
            <person name="Olukolu B."/>
            <person name="Poorten T."/>
            <person name="Britton C."/>
            <person name="Davik J."/>
            <person name="Ashrafi H."/>
            <person name="Aiden E.L."/>
            <person name="Borodovsky M."/>
            <person name="Worthington M."/>
        </authorList>
    </citation>
    <scope>NUCLEOTIDE SEQUENCE [LARGE SCALE GENOMIC DNA]</scope>
    <source>
        <strain evidence="2">PI 553951</strain>
    </source>
</reference>
<evidence type="ECO:0000313" key="2">
    <source>
        <dbReference type="EMBL" id="KAK9936142.1"/>
    </source>
</evidence>
<feature type="region of interest" description="Disordered" evidence="1">
    <location>
        <begin position="1"/>
        <end position="48"/>
    </location>
</feature>
<feature type="compositionally biased region" description="Basic and acidic residues" evidence="1">
    <location>
        <begin position="1"/>
        <end position="10"/>
    </location>
</feature>
<evidence type="ECO:0000313" key="3">
    <source>
        <dbReference type="Proteomes" id="UP001457282"/>
    </source>
</evidence>
<name>A0AAW1XHX1_RUBAR</name>
<comment type="caution">
    <text evidence="2">The sequence shown here is derived from an EMBL/GenBank/DDBJ whole genome shotgun (WGS) entry which is preliminary data.</text>
</comment>
<sequence length="119" mass="13502">MEERERRRAPDLPLSSRRSPKFRRDSPTSDDSDPGRAPAIDAGNNTTPNHHLWRICHSLSRFSGLCFAKPPLRLHRISSELPLPKIRWPNNDGAPFSASLSKVLPSFSVKKKKKKGMMM</sequence>
<accession>A0AAW1XHX1</accession>
<proteinExistence type="predicted"/>
<dbReference type="Proteomes" id="UP001457282">
    <property type="component" value="Unassembled WGS sequence"/>
</dbReference>
<dbReference type="AlphaFoldDB" id="A0AAW1XHX1"/>
<dbReference type="EMBL" id="JBEDUW010000003">
    <property type="protein sequence ID" value="KAK9936142.1"/>
    <property type="molecule type" value="Genomic_DNA"/>
</dbReference>